<dbReference type="Pfam" id="PF23240">
    <property type="entry name" value="HAT_PRP39_N"/>
    <property type="match status" value="1"/>
</dbReference>
<comment type="function">
    <text evidence="1">Involved in pre-mRNA splicing.</text>
</comment>
<evidence type="ECO:0000256" key="7">
    <source>
        <dbReference type="ARBA" id="ARBA00038019"/>
    </source>
</evidence>
<dbReference type="Pfam" id="PF23241">
    <property type="entry name" value="HAT_PRP39_C"/>
    <property type="match status" value="1"/>
</dbReference>
<evidence type="ECO:0000256" key="6">
    <source>
        <dbReference type="ARBA" id="ARBA00023242"/>
    </source>
</evidence>
<evidence type="ECO:0000313" key="11">
    <source>
        <dbReference type="EMBL" id="KAG9333901.1"/>
    </source>
</evidence>
<dbReference type="AlphaFoldDB" id="A0A8T2N5Q5"/>
<feature type="compositionally biased region" description="Polar residues" evidence="10">
    <location>
        <begin position="278"/>
        <end position="297"/>
    </location>
</feature>
<keyword evidence="5" id="KW-0508">mRNA splicing</keyword>
<feature type="compositionally biased region" description="Basic and acidic residues" evidence="10">
    <location>
        <begin position="54"/>
        <end position="72"/>
    </location>
</feature>
<dbReference type="SMART" id="SM00386">
    <property type="entry name" value="HAT"/>
    <property type="match status" value="7"/>
</dbReference>
<evidence type="ECO:0000256" key="4">
    <source>
        <dbReference type="ARBA" id="ARBA00022737"/>
    </source>
</evidence>
<evidence type="ECO:0000256" key="10">
    <source>
        <dbReference type="SAM" id="MobiDB-lite"/>
    </source>
</evidence>
<proteinExistence type="inferred from homology"/>
<evidence type="ECO:0000256" key="9">
    <source>
        <dbReference type="ARBA" id="ARBA00080852"/>
    </source>
</evidence>
<feature type="region of interest" description="Disordered" evidence="10">
    <location>
        <begin position="36"/>
        <end position="90"/>
    </location>
</feature>
<dbReference type="GO" id="GO:0005685">
    <property type="term" value="C:U1 snRNP"/>
    <property type="evidence" value="ECO:0007669"/>
    <property type="project" value="TreeGrafter"/>
</dbReference>
<dbReference type="Gene3D" id="1.25.40.10">
    <property type="entry name" value="Tetratricopeptide repeat domain"/>
    <property type="match status" value="2"/>
</dbReference>
<dbReference type="InterPro" id="IPR011990">
    <property type="entry name" value="TPR-like_helical_dom_sf"/>
</dbReference>
<dbReference type="FunFam" id="1.25.40.10:FF:000091">
    <property type="entry name" value="Pre-mRNA-processing factor 39"/>
    <property type="match status" value="1"/>
</dbReference>
<keyword evidence="4" id="KW-0677">Repeat</keyword>
<dbReference type="GO" id="GO:0000395">
    <property type="term" value="P:mRNA 5'-splice site recognition"/>
    <property type="evidence" value="ECO:0007669"/>
    <property type="project" value="TreeGrafter"/>
</dbReference>
<feature type="compositionally biased region" description="Basic and acidic residues" evidence="10">
    <location>
        <begin position="235"/>
        <end position="270"/>
    </location>
</feature>
<evidence type="ECO:0000313" key="12">
    <source>
        <dbReference type="Proteomes" id="UP000824540"/>
    </source>
</evidence>
<name>A0A8T2N5Q5_9TELE</name>
<keyword evidence="12" id="KW-1185">Reference proteome</keyword>
<keyword evidence="3" id="KW-0507">mRNA processing</keyword>
<feature type="region of interest" description="Disordered" evidence="10">
    <location>
        <begin position="109"/>
        <end position="313"/>
    </location>
</feature>
<feature type="region of interest" description="Disordered" evidence="10">
    <location>
        <begin position="866"/>
        <end position="902"/>
    </location>
</feature>
<evidence type="ECO:0000256" key="1">
    <source>
        <dbReference type="ARBA" id="ARBA00003777"/>
    </source>
</evidence>
<feature type="compositionally biased region" description="Polar residues" evidence="10">
    <location>
        <begin position="213"/>
        <end position="229"/>
    </location>
</feature>
<dbReference type="InterPro" id="IPR059164">
    <property type="entry name" value="HAT_PRP39_C"/>
</dbReference>
<dbReference type="SUPFAM" id="SSF48452">
    <property type="entry name" value="TPR-like"/>
    <property type="match status" value="2"/>
</dbReference>
<comment type="similarity">
    <text evidence="7">Belongs to the PRP39 family.</text>
</comment>
<protein>
    <recommendedName>
        <fullName evidence="8">Pre-mRNA-processing factor 39</fullName>
    </recommendedName>
    <alternativeName>
        <fullName evidence="9">PRP39 homolog</fullName>
    </alternativeName>
</protein>
<feature type="compositionally biased region" description="Basic and acidic residues" evidence="10">
    <location>
        <begin position="886"/>
        <end position="895"/>
    </location>
</feature>
<dbReference type="Proteomes" id="UP000824540">
    <property type="component" value="Unassembled WGS sequence"/>
</dbReference>
<dbReference type="PANTHER" id="PTHR17204">
    <property type="entry name" value="PRE-MRNA PROCESSING PROTEIN PRP39-RELATED"/>
    <property type="match status" value="1"/>
</dbReference>
<dbReference type="OrthoDB" id="10265668at2759"/>
<reference evidence="11" key="1">
    <citation type="thesis" date="2021" institute="BYU ScholarsArchive" country="Provo, UT, USA">
        <title>Applications of and Algorithms for Genome Assembly and Genomic Analyses with an Emphasis on Marine Teleosts.</title>
        <authorList>
            <person name="Pickett B.D."/>
        </authorList>
    </citation>
    <scope>NUCLEOTIDE SEQUENCE</scope>
    <source>
        <strain evidence="11">HI-2016</strain>
    </source>
</reference>
<sequence length="941" mass="107663">MLDVDPTGGFSSLGMDAIGHGFLSESLLSAQDPVLIQSSDAAASPLPELGQEQDQGRQDQPHDQNRPLDPLDHIPVGHLEPLGQDLLEQSEPFKQHLLQFSEPLVQDQVYHPESLQKDQGEFSDPLEQDVYQSDAFQREQLGFQDSMEQDGEVFESEPLQQHQDELLGASPKDQVAFLDPIEQNQVEKTEPLCQEEVEPSEPLQQDHVDQSEPLEQNQVDQSEPSQGQIEGSELLQHDQPDQMERLKIDQMDKSEAAQLHEAEQSEPVEKDLEENLESSEPVSAQPAESSEQGSPTNMELEETSKDGVEESPTALEVPFPAEFDKFYRVVEDNPEDFTGWTYLLQHVEQENHIGAARKAFNAFFAHYPYCYGYWKKYADMEKRLDSTQMADEVYRRGLQAIPLSVDLWLHFIGFLRETADASDSTAESRIRAAYEHAVLAAGTDFRSDRLWEAYINWEAELGNLANVTAIYDRILGIPTQLYSHHFQRFREHVQNNLPKHFLSQEEFVQLRIELAKVGGLSGEEATPTEDLPPGTEDLADPAKHVTEIENMRHRVLESRQEVFNHNEHEVSKRWTFEEGVSAARGDTGPPLKHERHPSLAPTIDQASIKRPYFHVKGLEKAQLSNWKEYLDFEIENGTPERVVVLFERCLIACALYEEFWIKYAKYLENYSIEGVRHVYRKACTIHLPKKPTLHLLWAGFEEQQGNIEEARGILKGLEEAVPGLAMVRLRRVSLERRHGNMEEAESLLREAISNGKNTTESSFYSIKLARQLLKVQRSLERARKVLLEAIERDKMSPKLYLNLLELEYSGDVKQNEEQILSCFNQALTSPLPLEARLAFSQRKVEFLEDFGSDINTLVAAHEEHQKLSQANEVTKRKAENGSVQEPETKKPRTEDTSMATGHMMPDMQPNHSAYNYNYNWYQQYNYQNPWGYGQYYPPPPT</sequence>
<evidence type="ECO:0000256" key="5">
    <source>
        <dbReference type="ARBA" id="ARBA00023187"/>
    </source>
</evidence>
<dbReference type="GO" id="GO:0030627">
    <property type="term" value="F:pre-mRNA 5'-splice site binding"/>
    <property type="evidence" value="ECO:0007669"/>
    <property type="project" value="TreeGrafter"/>
</dbReference>
<dbReference type="FunFam" id="1.25.40.10:FF:000063">
    <property type="entry name" value="Pre-mRNA processing factor 39"/>
    <property type="match status" value="1"/>
</dbReference>
<evidence type="ECO:0000256" key="8">
    <source>
        <dbReference type="ARBA" id="ARBA00067962"/>
    </source>
</evidence>
<comment type="subcellular location">
    <subcellularLocation>
        <location evidence="2">Nucleus</location>
    </subcellularLocation>
</comment>
<keyword evidence="6" id="KW-0539">Nucleus</keyword>
<comment type="caution">
    <text evidence="11">The sequence shown here is derived from an EMBL/GenBank/DDBJ whole genome shotgun (WGS) entry which is preliminary data.</text>
</comment>
<gene>
    <name evidence="11" type="ORF">JZ751_009420</name>
</gene>
<dbReference type="GO" id="GO:0000243">
    <property type="term" value="C:commitment complex"/>
    <property type="evidence" value="ECO:0007669"/>
    <property type="project" value="TreeGrafter"/>
</dbReference>
<dbReference type="PANTHER" id="PTHR17204:SF5">
    <property type="entry name" value="PRE-MRNA-PROCESSING FACTOR 39"/>
    <property type="match status" value="1"/>
</dbReference>
<organism evidence="11 12">
    <name type="scientific">Albula glossodonta</name>
    <name type="common">roundjaw bonefish</name>
    <dbReference type="NCBI Taxonomy" id="121402"/>
    <lineage>
        <taxon>Eukaryota</taxon>
        <taxon>Metazoa</taxon>
        <taxon>Chordata</taxon>
        <taxon>Craniata</taxon>
        <taxon>Vertebrata</taxon>
        <taxon>Euteleostomi</taxon>
        <taxon>Actinopterygii</taxon>
        <taxon>Neopterygii</taxon>
        <taxon>Teleostei</taxon>
        <taxon>Albuliformes</taxon>
        <taxon>Albulidae</taxon>
        <taxon>Albula</taxon>
    </lineage>
</organism>
<dbReference type="EMBL" id="JAFBMS010000170">
    <property type="protein sequence ID" value="KAG9333901.1"/>
    <property type="molecule type" value="Genomic_DNA"/>
</dbReference>
<dbReference type="InterPro" id="IPR003107">
    <property type="entry name" value="HAT"/>
</dbReference>
<evidence type="ECO:0000256" key="3">
    <source>
        <dbReference type="ARBA" id="ARBA00022664"/>
    </source>
</evidence>
<accession>A0A8T2N5Q5</accession>
<dbReference type="GO" id="GO:0071004">
    <property type="term" value="C:U2-type prespliceosome"/>
    <property type="evidence" value="ECO:0007669"/>
    <property type="project" value="TreeGrafter"/>
</dbReference>
<evidence type="ECO:0000256" key="2">
    <source>
        <dbReference type="ARBA" id="ARBA00004123"/>
    </source>
</evidence>